<evidence type="ECO:0000256" key="13">
    <source>
        <dbReference type="ARBA" id="ARBA00023034"/>
    </source>
</evidence>
<evidence type="ECO:0000256" key="8">
    <source>
        <dbReference type="ARBA" id="ARBA00022692"/>
    </source>
</evidence>
<reference evidence="21" key="1">
    <citation type="submission" date="2021-04" db="EMBL/GenBank/DDBJ databases">
        <authorList>
            <consortium name="Wellcome Sanger Institute Data Sharing"/>
        </authorList>
    </citation>
    <scope>NUCLEOTIDE SEQUENCE [LARGE SCALE GENOMIC DNA]</scope>
</reference>
<feature type="transmembrane region" description="Helical" evidence="19">
    <location>
        <begin position="148"/>
        <end position="164"/>
    </location>
</feature>
<feature type="transmembrane region" description="Helical" evidence="19">
    <location>
        <begin position="358"/>
        <end position="377"/>
    </location>
</feature>
<keyword evidence="22" id="KW-1185">Reference proteome</keyword>
<comment type="subcellular location">
    <subcellularLocation>
        <location evidence="3">Cytoplasmic vesicle</location>
        <location evidence="3">COPII-coated vesicle membrane</location>
        <topology evidence="3">Multi-pass membrane protein</topology>
    </subcellularLocation>
    <subcellularLocation>
        <location evidence="4">Cytoplasmic vesicle</location>
        <location evidence="4">Secretory vesicle membrane</location>
        <topology evidence="4">Multi-pass membrane protein</topology>
    </subcellularLocation>
    <subcellularLocation>
        <location evidence="2">Golgi apparatus</location>
        <location evidence="2">Golgi stack membrane</location>
        <topology evidence="2">Multi-pass membrane protein</topology>
    </subcellularLocation>
    <subcellularLocation>
        <location evidence="1 19">Golgi apparatus</location>
        <location evidence="1 19">trans-Golgi network membrane</location>
        <topology evidence="1 19">Multi-pass membrane protein</topology>
    </subcellularLocation>
</comment>
<feature type="transmembrane region" description="Helical" evidence="19">
    <location>
        <begin position="94"/>
        <end position="111"/>
    </location>
</feature>
<feature type="transmembrane region" description="Helical" evidence="19">
    <location>
        <begin position="517"/>
        <end position="538"/>
    </location>
</feature>
<dbReference type="GO" id="GO:0006882">
    <property type="term" value="P:intracellular zinc ion homeostasis"/>
    <property type="evidence" value="ECO:0007669"/>
    <property type="project" value="InterPro"/>
</dbReference>
<keyword evidence="15 19" id="KW-0472">Membrane</keyword>
<feature type="transmembrane region" description="Helical" evidence="19">
    <location>
        <begin position="55"/>
        <end position="73"/>
    </location>
</feature>
<comment type="caution">
    <text evidence="19">Lacks conserved residue(s) required for the propagation of feature annotation.</text>
</comment>
<dbReference type="AlphaFoldDB" id="A0A665TLF9"/>
<evidence type="ECO:0000256" key="9">
    <source>
        <dbReference type="ARBA" id="ARBA00022723"/>
    </source>
</evidence>
<dbReference type="InterPro" id="IPR045316">
    <property type="entry name" value="Msc2-like"/>
</dbReference>
<dbReference type="Proteomes" id="UP000472264">
    <property type="component" value="Chromosome 12"/>
</dbReference>
<evidence type="ECO:0000256" key="11">
    <source>
        <dbReference type="ARBA" id="ARBA00022906"/>
    </source>
</evidence>
<feature type="transmembrane region" description="Helical" evidence="19">
    <location>
        <begin position="389"/>
        <end position="407"/>
    </location>
</feature>
<reference evidence="21" key="3">
    <citation type="submission" date="2025-09" db="UniProtKB">
        <authorList>
            <consortium name="Ensembl"/>
        </authorList>
    </citation>
    <scope>IDENTIFICATION</scope>
</reference>
<dbReference type="PANTHER" id="PTHR45755:SF1">
    <property type="entry name" value="PROTON-COUPLED ZINC ANTIPORTER SLC30A5"/>
    <property type="match status" value="1"/>
</dbReference>
<protein>
    <recommendedName>
        <fullName evidence="19">Zinc transporter</fullName>
    </recommendedName>
</protein>
<dbReference type="GO" id="GO:0046872">
    <property type="term" value="F:metal ion binding"/>
    <property type="evidence" value="ECO:0007669"/>
    <property type="project" value="UniProtKB-KW"/>
</dbReference>
<feature type="transmembrane region" description="Helical" evidence="19">
    <location>
        <begin position="243"/>
        <end position="261"/>
    </location>
</feature>
<evidence type="ECO:0000256" key="3">
    <source>
        <dbReference type="ARBA" id="ARBA00004557"/>
    </source>
</evidence>
<keyword evidence="11" id="KW-0864">Zinc transport</keyword>
<dbReference type="SUPFAM" id="SSF161111">
    <property type="entry name" value="Cation efflux protein transmembrane domain-like"/>
    <property type="match status" value="1"/>
</dbReference>
<dbReference type="GO" id="GO:0032580">
    <property type="term" value="C:Golgi cisterna membrane"/>
    <property type="evidence" value="ECO:0007669"/>
    <property type="project" value="UniProtKB-SubCell"/>
</dbReference>
<accession>A0A665TLF9</accession>
<dbReference type="GO" id="GO:0015297">
    <property type="term" value="F:antiporter activity"/>
    <property type="evidence" value="ECO:0007669"/>
    <property type="project" value="UniProtKB-KW"/>
</dbReference>
<dbReference type="NCBIfam" id="TIGR01297">
    <property type="entry name" value="CDF"/>
    <property type="match status" value="1"/>
</dbReference>
<dbReference type="InterPro" id="IPR027469">
    <property type="entry name" value="Cation_efflux_TMD_sf"/>
</dbReference>
<evidence type="ECO:0000256" key="2">
    <source>
        <dbReference type="ARBA" id="ARBA00004205"/>
    </source>
</evidence>
<keyword evidence="12 19" id="KW-1133">Transmembrane helix</keyword>
<reference evidence="21" key="2">
    <citation type="submission" date="2025-08" db="UniProtKB">
        <authorList>
            <consortium name="Ensembl"/>
        </authorList>
    </citation>
    <scope>IDENTIFICATION</scope>
</reference>
<evidence type="ECO:0000256" key="19">
    <source>
        <dbReference type="RuleBase" id="RU369017"/>
    </source>
</evidence>
<comment type="similarity">
    <text evidence="5 19">Belongs to the cation diffusion facilitator (CDF) transporter (TC 2.A.4) family. SLC30A subfamily.</text>
</comment>
<feature type="transmembrane region" description="Helical" evidence="19">
    <location>
        <begin position="428"/>
        <end position="448"/>
    </location>
</feature>
<keyword evidence="10" id="KW-0862">Zinc</keyword>
<feature type="transmembrane region" description="Helical" evidence="19">
    <location>
        <begin position="460"/>
        <end position="479"/>
    </location>
</feature>
<evidence type="ECO:0000256" key="17">
    <source>
        <dbReference type="ARBA" id="ARBA00038531"/>
    </source>
</evidence>
<evidence type="ECO:0000256" key="6">
    <source>
        <dbReference type="ARBA" id="ARBA00022448"/>
    </source>
</evidence>
<keyword evidence="13 19" id="KW-0333">Golgi apparatus</keyword>
<dbReference type="Ensembl" id="ENSENLT00000011237.1">
    <property type="protein sequence ID" value="ENSENLP00000010749.1"/>
    <property type="gene ID" value="ENSENLG00000005095.1"/>
</dbReference>
<keyword evidence="6 19" id="KW-0813">Transport</keyword>
<name>A0A665TLF9_ECHNA</name>
<keyword evidence="14 19" id="KW-0406">Ion transport</keyword>
<feature type="domain" description="Cation efflux protein transmembrane" evidence="20">
    <location>
        <begin position="358"/>
        <end position="574"/>
    </location>
</feature>
<evidence type="ECO:0000256" key="15">
    <source>
        <dbReference type="ARBA" id="ARBA00023136"/>
    </source>
</evidence>
<proteinExistence type="inferred from homology"/>
<sequence length="690" mass="76368">MDEKYSSNVLSGGKLGMVEVPDSRLTRYIVLLVISKVLKALGIFESYDILKAVHIVQFIFILKLGSAVILLFFQKPFSSGKVISKRQWIKLIKHAVFSCIISLLGFFGLTLCGPLRTLLLFEHSDVVVIALLGVLFTSSGGGPSKTRGAAFFIIAVICLLLFDNDDLMAKMAEHPEGHHDSALTHFLYTAIAFLGVADHKSKVDSWSSLILPFGMIIFSVMILEFYVEAICNTKMETLRCARYGTIALFLSALLLANFWTHPLTDQLRSMSKPPQQVSTEHVLSGGVLVSAIFFIMSSSILSSPSKKGQKGTLVGYSPEGTPLYNFMGDALQHTSQSLPRFIKDSLKQILEEYDSRQIFYFLCLNLAFTFVELFYGVWTNSLGLISDGFHMLFDCSALVLGLFAALMTRWKATRIFSYGYGRVEILSGFINGLFLMVIAFFVFVESVTRLLDPPNIDTDMLTPVSVGGLLVNLVGICAFSHAHSHGSKSCSSNDHGHSHHGHSHSMLRATPRNKASVFLHVLADTLGSVGVIISTILIQQFGWLIADPICSLFIATLIFLSVIPLLKDACEVLLLRTPPEHEKDLNSALEKIEKIEGVLSYRDPHFWRHSASVIAGTIHLQIMSDVVEQRIIQQVTAILKDAGVNNLSVQVEKEAYFQHMSGLSTGFHEVLAMTQQMESMKYLKDGTCIM</sequence>
<comment type="function">
    <text evidence="19">Functions as a zinc transporter.</text>
</comment>
<evidence type="ECO:0000256" key="5">
    <source>
        <dbReference type="ARBA" id="ARBA00008873"/>
    </source>
</evidence>
<evidence type="ECO:0000256" key="1">
    <source>
        <dbReference type="ARBA" id="ARBA00004166"/>
    </source>
</evidence>
<dbReference type="PANTHER" id="PTHR45755">
    <property type="match status" value="1"/>
</dbReference>
<evidence type="ECO:0000259" key="20">
    <source>
        <dbReference type="Pfam" id="PF01545"/>
    </source>
</evidence>
<dbReference type="Pfam" id="PF01545">
    <property type="entry name" value="Cation_efflux"/>
    <property type="match status" value="1"/>
</dbReference>
<dbReference type="GO" id="GO:1904257">
    <property type="term" value="P:zinc ion import into Golgi lumen"/>
    <property type="evidence" value="ECO:0007669"/>
    <property type="project" value="TreeGrafter"/>
</dbReference>
<gene>
    <name evidence="21" type="primary">slc30a5</name>
</gene>
<dbReference type="InterPro" id="IPR002524">
    <property type="entry name" value="Cation_efflux"/>
</dbReference>
<keyword evidence="7" id="KW-0050">Antiport</keyword>
<comment type="catalytic activity">
    <reaction evidence="18">
        <text>Zn(2+)(in) + 2 H(+)(out) = Zn(2+)(out) + 2 H(+)(in)</text>
        <dbReference type="Rhea" id="RHEA:72627"/>
        <dbReference type="ChEBI" id="CHEBI:15378"/>
        <dbReference type="ChEBI" id="CHEBI:29105"/>
    </reaction>
</comment>
<keyword evidence="16" id="KW-0968">Cytoplasmic vesicle</keyword>
<evidence type="ECO:0000256" key="18">
    <source>
        <dbReference type="ARBA" id="ARBA00048349"/>
    </source>
</evidence>
<evidence type="ECO:0000256" key="7">
    <source>
        <dbReference type="ARBA" id="ARBA00022449"/>
    </source>
</evidence>
<evidence type="ECO:0000256" key="12">
    <source>
        <dbReference type="ARBA" id="ARBA00022989"/>
    </source>
</evidence>
<feature type="transmembrane region" description="Helical" evidence="19">
    <location>
        <begin position="544"/>
        <end position="566"/>
    </location>
</feature>
<evidence type="ECO:0000256" key="16">
    <source>
        <dbReference type="ARBA" id="ARBA00023329"/>
    </source>
</evidence>
<dbReference type="GO" id="GO:0012507">
    <property type="term" value="C:ER to Golgi transport vesicle membrane"/>
    <property type="evidence" value="ECO:0007669"/>
    <property type="project" value="UniProtKB-SubCell"/>
</dbReference>
<feature type="transmembrane region" description="Helical" evidence="19">
    <location>
        <begin position="209"/>
        <end position="231"/>
    </location>
</feature>
<evidence type="ECO:0000256" key="14">
    <source>
        <dbReference type="ARBA" id="ARBA00023065"/>
    </source>
</evidence>
<evidence type="ECO:0000313" key="21">
    <source>
        <dbReference type="Ensembl" id="ENSENLP00000010749.1"/>
    </source>
</evidence>
<dbReference type="Gene3D" id="1.20.1510.10">
    <property type="entry name" value="Cation efflux protein transmembrane domain"/>
    <property type="match status" value="1"/>
</dbReference>
<feature type="transmembrane region" description="Helical" evidence="19">
    <location>
        <begin position="281"/>
        <end position="301"/>
    </location>
</feature>
<dbReference type="InterPro" id="IPR058533">
    <property type="entry name" value="Cation_efflux_TM"/>
</dbReference>
<evidence type="ECO:0000313" key="22">
    <source>
        <dbReference type="Proteomes" id="UP000472264"/>
    </source>
</evidence>
<keyword evidence="9" id="KW-0479">Metal-binding</keyword>
<keyword evidence="8 19" id="KW-0812">Transmembrane</keyword>
<evidence type="ECO:0000256" key="4">
    <source>
        <dbReference type="ARBA" id="ARBA00004638"/>
    </source>
</evidence>
<evidence type="ECO:0000256" key="10">
    <source>
        <dbReference type="ARBA" id="ARBA00022833"/>
    </source>
</evidence>
<comment type="subunit">
    <text evidence="17">Heterodimer with SLC30A6/ZNT6; form a functional zinc ion transmembrane transporter.</text>
</comment>
<dbReference type="GO" id="GO:0005385">
    <property type="term" value="F:zinc ion transmembrane transporter activity"/>
    <property type="evidence" value="ECO:0007669"/>
    <property type="project" value="UniProtKB-UniRule"/>
</dbReference>
<dbReference type="FunFam" id="1.20.1510.10:FF:000008">
    <property type="entry name" value="zinc transporter 5 isoform X1"/>
    <property type="match status" value="1"/>
</dbReference>
<organism evidence="21 22">
    <name type="scientific">Echeneis naucrates</name>
    <name type="common">Live sharksucker</name>
    <dbReference type="NCBI Taxonomy" id="173247"/>
    <lineage>
        <taxon>Eukaryota</taxon>
        <taxon>Metazoa</taxon>
        <taxon>Chordata</taxon>
        <taxon>Craniata</taxon>
        <taxon>Vertebrata</taxon>
        <taxon>Euteleostomi</taxon>
        <taxon>Actinopterygii</taxon>
        <taxon>Neopterygii</taxon>
        <taxon>Teleostei</taxon>
        <taxon>Neoteleostei</taxon>
        <taxon>Acanthomorphata</taxon>
        <taxon>Carangaria</taxon>
        <taxon>Carangiformes</taxon>
        <taxon>Echeneidae</taxon>
        <taxon>Echeneis</taxon>
    </lineage>
</organism>